<dbReference type="SUPFAM" id="SSF52540">
    <property type="entry name" value="P-loop containing nucleoside triphosphate hydrolases"/>
    <property type="match status" value="1"/>
</dbReference>
<dbReference type="OrthoDB" id="10042665at2759"/>
<reference evidence="4" key="1">
    <citation type="journal article" date="2017" name="Nat. Microbiol.">
        <title>Global analysis of biosynthetic gene clusters reveals vast potential of secondary metabolite production in Penicillium species.</title>
        <authorList>
            <person name="Nielsen J.C."/>
            <person name="Grijseels S."/>
            <person name="Prigent S."/>
            <person name="Ji B."/>
            <person name="Dainat J."/>
            <person name="Nielsen K.F."/>
            <person name="Frisvad J.C."/>
            <person name="Workman M."/>
            <person name="Nielsen J."/>
        </authorList>
    </citation>
    <scope>NUCLEOTIDE SEQUENCE [LARGE SCALE GENOMIC DNA]</scope>
    <source>
        <strain evidence="4">IBT 29486</strain>
    </source>
</reference>
<proteinExistence type="predicted"/>
<protein>
    <recommendedName>
        <fullName evidence="2">AAA+ ATPase domain-containing protein</fullName>
    </recommendedName>
</protein>
<dbReference type="InterPro" id="IPR003593">
    <property type="entry name" value="AAA+_ATPase"/>
</dbReference>
<feature type="region of interest" description="Disordered" evidence="1">
    <location>
        <begin position="215"/>
        <end position="237"/>
    </location>
</feature>
<dbReference type="EMBL" id="MDYP01000005">
    <property type="protein sequence ID" value="OQE10021.1"/>
    <property type="molecule type" value="Genomic_DNA"/>
</dbReference>
<dbReference type="Proteomes" id="UP000191518">
    <property type="component" value="Unassembled WGS sequence"/>
</dbReference>
<evidence type="ECO:0000313" key="3">
    <source>
        <dbReference type="EMBL" id="OQE10021.1"/>
    </source>
</evidence>
<feature type="compositionally biased region" description="Low complexity" evidence="1">
    <location>
        <begin position="223"/>
        <end position="234"/>
    </location>
</feature>
<feature type="compositionally biased region" description="Polar residues" evidence="1">
    <location>
        <begin position="1"/>
        <end position="13"/>
    </location>
</feature>
<evidence type="ECO:0000256" key="1">
    <source>
        <dbReference type="SAM" id="MobiDB-lite"/>
    </source>
</evidence>
<dbReference type="Pfam" id="PF00004">
    <property type="entry name" value="AAA"/>
    <property type="match status" value="1"/>
</dbReference>
<dbReference type="AlphaFoldDB" id="A0A1V6S7I9"/>
<gene>
    <name evidence="3" type="ORF">PENVUL_c005G03785</name>
</gene>
<feature type="compositionally biased region" description="Low complexity" evidence="1">
    <location>
        <begin position="21"/>
        <end position="33"/>
    </location>
</feature>
<dbReference type="STRING" id="29845.A0A1V6S7I9"/>
<dbReference type="InterPro" id="IPR054289">
    <property type="entry name" value="DUF7025"/>
</dbReference>
<feature type="compositionally biased region" description="Basic and acidic residues" evidence="1">
    <location>
        <begin position="931"/>
        <end position="941"/>
    </location>
</feature>
<dbReference type="Pfam" id="PF22942">
    <property type="entry name" value="DUF7025"/>
    <property type="match status" value="1"/>
</dbReference>
<evidence type="ECO:0000259" key="2">
    <source>
        <dbReference type="SMART" id="SM00382"/>
    </source>
</evidence>
<feature type="compositionally biased region" description="Basic and acidic residues" evidence="1">
    <location>
        <begin position="972"/>
        <end position="983"/>
    </location>
</feature>
<feature type="compositionally biased region" description="Basic residues" evidence="1">
    <location>
        <begin position="984"/>
        <end position="998"/>
    </location>
</feature>
<dbReference type="PANTHER" id="PTHR46411">
    <property type="entry name" value="FAMILY ATPASE, PUTATIVE-RELATED"/>
    <property type="match status" value="1"/>
</dbReference>
<accession>A0A1V6S7I9</accession>
<feature type="region of interest" description="Disordered" evidence="1">
    <location>
        <begin position="897"/>
        <end position="998"/>
    </location>
</feature>
<organism evidence="3 4">
    <name type="scientific">Penicillium vulpinum</name>
    <dbReference type="NCBI Taxonomy" id="29845"/>
    <lineage>
        <taxon>Eukaryota</taxon>
        <taxon>Fungi</taxon>
        <taxon>Dikarya</taxon>
        <taxon>Ascomycota</taxon>
        <taxon>Pezizomycotina</taxon>
        <taxon>Eurotiomycetes</taxon>
        <taxon>Eurotiomycetidae</taxon>
        <taxon>Eurotiales</taxon>
        <taxon>Aspergillaceae</taxon>
        <taxon>Penicillium</taxon>
    </lineage>
</organism>
<dbReference type="Gene3D" id="3.40.50.300">
    <property type="entry name" value="P-loop containing nucleotide triphosphate hydrolases"/>
    <property type="match status" value="1"/>
</dbReference>
<dbReference type="GO" id="GO:0005524">
    <property type="term" value="F:ATP binding"/>
    <property type="evidence" value="ECO:0007669"/>
    <property type="project" value="InterPro"/>
</dbReference>
<comment type="caution">
    <text evidence="3">The sequence shown here is derived from an EMBL/GenBank/DDBJ whole genome shotgun (WGS) entry which is preliminary data.</text>
</comment>
<feature type="compositionally biased region" description="Acidic residues" evidence="1">
    <location>
        <begin position="954"/>
        <end position="971"/>
    </location>
</feature>
<sequence>MAINDDTSLSCKDTNVHVKSLEQAQSSASPQEQLKAEGLSPDSKTNHDASTDSKPLSSGAEPETATVEETSTPTDKKEINVQEIKITRVAPGKWRQVKKEGKIDTQQSILLTSATGNGVLMLPETRRRQNRSIDAAGSSTSGTSNRLYKPHRLAINSKFLLRVLEECTGTSFSEEQNVMVRPFKYLVEFEPELREALENAEAQCAKADAELGHCMHESEGNNSPSHTSATSHPTEGSLERCKEAAILKERERDELRCLLEFMDTDMRDIFDMKSRIQARSLEKIAFEHLWLFFNPGDLTYRSLGDDDKRQQAYQVLHVTGGRVCFEKRRKFSFDPVGDRQWDSDSEDDEKACDSVRCSGTERTSFIIDAFYLDSDGRTIAPKGKRFVISPYIGERSIFSFPLQHLDFDPQKQQIQTELLNRGTRFIELISRNRSVNSNHKMYSGATIQEARFVAQSWKCYNIPSTEVYNEVMIDQEAGLQHFQQTFNNFRLRVGGRVITSPTLADTRECIDVLTQADNDIVSDIFEDSEFELARRQEFIHSTNIVDIRLIANTSISDNDRVLFPPRVYGYSLLNHRWAAFNIKLLTDLSYSRGKDGWAKMEDLVLPDDHKTMLQALVTNQFQQNPPSADGANPHNQFSMDVVPGKGAGLIILLHGAPGVGKTSTAECIAAKLNRPLLPVTCGDIGTYATAAEANLETFCNLADRWKCVLLLDEADVFLAKRERGDIERNSLVSVFLRVLEYFSGVIILTTNRVGEFDEAFRSRIHICLYYPKLGQEQAKQIWQKNIQRLKSSRLDIEIDAKEIEKFADEHWQRNLRSPSRHWNGRQIKNAFQTAIALANWEFQENSVKKRSRPVLKVRHFRKVAKLAGRFDDYISEIYDLPEVDAYGELAKRDGIREDNTTIMRQQFQPPQDDLRRERRRSRPRGSINVTRHREVDQHSSDDSDDSFGSHGEESTEAESTQDEESDSDDDSDKIKQLELELKLKKMKDKKKKAKRQDK</sequence>
<dbReference type="InterPro" id="IPR027417">
    <property type="entry name" value="P-loop_NTPase"/>
</dbReference>
<feature type="region of interest" description="Disordered" evidence="1">
    <location>
        <begin position="1"/>
        <end position="79"/>
    </location>
</feature>
<dbReference type="Pfam" id="PF23232">
    <property type="entry name" value="AAA_lid_13"/>
    <property type="match status" value="1"/>
</dbReference>
<feature type="domain" description="AAA+ ATPase" evidence="2">
    <location>
        <begin position="647"/>
        <end position="772"/>
    </location>
</feature>
<dbReference type="PANTHER" id="PTHR46411:SF3">
    <property type="entry name" value="AAA+ ATPASE DOMAIN-CONTAINING PROTEIN"/>
    <property type="match status" value="1"/>
</dbReference>
<dbReference type="InterPro" id="IPR003959">
    <property type="entry name" value="ATPase_AAA_core"/>
</dbReference>
<dbReference type="SMART" id="SM00382">
    <property type="entry name" value="AAA"/>
    <property type="match status" value="1"/>
</dbReference>
<keyword evidence="4" id="KW-1185">Reference proteome</keyword>
<name>A0A1V6S7I9_9EURO</name>
<dbReference type="CDD" id="cd19481">
    <property type="entry name" value="RecA-like_protease"/>
    <property type="match status" value="1"/>
</dbReference>
<dbReference type="GO" id="GO:0016887">
    <property type="term" value="F:ATP hydrolysis activity"/>
    <property type="evidence" value="ECO:0007669"/>
    <property type="project" value="InterPro"/>
</dbReference>
<evidence type="ECO:0000313" key="4">
    <source>
        <dbReference type="Proteomes" id="UP000191518"/>
    </source>
</evidence>
<dbReference type="InterPro" id="IPR056599">
    <property type="entry name" value="AAA_lid_fung"/>
</dbReference>
<feature type="compositionally biased region" description="Polar residues" evidence="1">
    <location>
        <begin position="900"/>
        <end position="909"/>
    </location>
</feature>